<protein>
    <submittedName>
        <fullName evidence="1">Uncharacterized protein</fullName>
    </submittedName>
</protein>
<proteinExistence type="predicted"/>
<evidence type="ECO:0000313" key="1">
    <source>
        <dbReference type="EMBL" id="MQM22415.1"/>
    </source>
</evidence>
<keyword evidence="2" id="KW-1185">Reference proteome</keyword>
<sequence length="143" mass="15386">MLLKLSPCSPPRCGVISVVVATPGCSIPVVHLPVDVATTERVATSEEALPQSNATLSRPGLSRLVFLSRQDCCHDALSRCDLGLVAVALTVAMISRWLRRARQDLVCLGCFRGHGWHVGVCPRAGCALGTFWLERGRLPPCVQ</sequence>
<dbReference type="EMBL" id="NMUH01012871">
    <property type="protein sequence ID" value="MQM22415.1"/>
    <property type="molecule type" value="Genomic_DNA"/>
</dbReference>
<organism evidence="1 2">
    <name type="scientific">Colocasia esculenta</name>
    <name type="common">Wild taro</name>
    <name type="synonym">Arum esculentum</name>
    <dbReference type="NCBI Taxonomy" id="4460"/>
    <lineage>
        <taxon>Eukaryota</taxon>
        <taxon>Viridiplantae</taxon>
        <taxon>Streptophyta</taxon>
        <taxon>Embryophyta</taxon>
        <taxon>Tracheophyta</taxon>
        <taxon>Spermatophyta</taxon>
        <taxon>Magnoliopsida</taxon>
        <taxon>Liliopsida</taxon>
        <taxon>Araceae</taxon>
        <taxon>Aroideae</taxon>
        <taxon>Colocasieae</taxon>
        <taxon>Colocasia</taxon>
    </lineage>
</organism>
<dbReference type="AlphaFoldDB" id="A0A843XUA5"/>
<name>A0A843XUA5_COLES</name>
<gene>
    <name evidence="1" type="ORF">Taro_055467</name>
</gene>
<evidence type="ECO:0000313" key="2">
    <source>
        <dbReference type="Proteomes" id="UP000652761"/>
    </source>
</evidence>
<comment type="caution">
    <text evidence="1">The sequence shown here is derived from an EMBL/GenBank/DDBJ whole genome shotgun (WGS) entry which is preliminary data.</text>
</comment>
<dbReference type="Proteomes" id="UP000652761">
    <property type="component" value="Unassembled WGS sequence"/>
</dbReference>
<accession>A0A843XUA5</accession>
<reference evidence="1" key="1">
    <citation type="submission" date="2017-07" db="EMBL/GenBank/DDBJ databases">
        <title>Taro Niue Genome Assembly and Annotation.</title>
        <authorList>
            <person name="Atibalentja N."/>
            <person name="Keating K."/>
            <person name="Fields C.J."/>
        </authorList>
    </citation>
    <scope>NUCLEOTIDE SEQUENCE</scope>
    <source>
        <strain evidence="1">Niue_2</strain>
        <tissue evidence="1">Leaf</tissue>
    </source>
</reference>